<protein>
    <recommendedName>
        <fullName evidence="4">Serine protease</fullName>
    </recommendedName>
</protein>
<reference evidence="2" key="1">
    <citation type="submission" date="2023-07" db="EMBL/GenBank/DDBJ databases">
        <title>Insights into the diversity of cutaneous corynebacteria.</title>
        <authorList>
            <person name="Bruggemann H."/>
            <person name="Poehlein A."/>
        </authorList>
    </citation>
    <scope>NUCLEOTIDE SEQUENCE</scope>
    <source>
        <strain evidence="2">P7_F1</strain>
    </source>
</reference>
<sequence>MSGASERLEGRHAFPIAVPEAALASAAIGFSGGTHVGDSGSIGVSIAGWDGARLGVPGSSLTSSDPEVLAVHSDGTYEALQEGTAEVRITPYLPRNGETRPAGEALNQTVAVTKKPAISGIGGGSSAGAAIGIIAAIVAILGIGSQVLRQMGFWQ</sequence>
<organism evidence="2 3">
    <name type="scientific">Corynebacterium kefirresidentii</name>
    <dbReference type="NCBI Taxonomy" id="1979527"/>
    <lineage>
        <taxon>Bacteria</taxon>
        <taxon>Bacillati</taxon>
        <taxon>Actinomycetota</taxon>
        <taxon>Actinomycetes</taxon>
        <taxon>Mycobacteriales</taxon>
        <taxon>Corynebacteriaceae</taxon>
        <taxon>Corynebacterium</taxon>
    </lineage>
</organism>
<dbReference type="EMBL" id="JAUKFM010000005">
    <property type="protein sequence ID" value="MDN8620412.1"/>
    <property type="molecule type" value="Genomic_DNA"/>
</dbReference>
<keyword evidence="1" id="KW-1133">Transmembrane helix</keyword>
<feature type="transmembrane region" description="Helical" evidence="1">
    <location>
        <begin position="127"/>
        <end position="148"/>
    </location>
</feature>
<gene>
    <name evidence="2" type="ORF">Q0N36_07440</name>
</gene>
<keyword evidence="1" id="KW-0472">Membrane</keyword>
<proteinExistence type="predicted"/>
<keyword evidence="1" id="KW-0812">Transmembrane</keyword>
<keyword evidence="3" id="KW-1185">Reference proteome</keyword>
<evidence type="ECO:0000256" key="1">
    <source>
        <dbReference type="SAM" id="Phobius"/>
    </source>
</evidence>
<dbReference type="Proteomes" id="UP001174347">
    <property type="component" value="Unassembled WGS sequence"/>
</dbReference>
<dbReference type="RefSeq" id="WP_301732725.1">
    <property type="nucleotide sequence ID" value="NZ_CP175795.1"/>
</dbReference>
<evidence type="ECO:0000313" key="3">
    <source>
        <dbReference type="Proteomes" id="UP001174347"/>
    </source>
</evidence>
<name>A0ABT8Q6I7_9CORY</name>
<evidence type="ECO:0008006" key="4">
    <source>
        <dbReference type="Google" id="ProtNLM"/>
    </source>
</evidence>
<comment type="caution">
    <text evidence="2">The sequence shown here is derived from an EMBL/GenBank/DDBJ whole genome shotgun (WGS) entry which is preliminary data.</text>
</comment>
<accession>A0ABT8Q6I7</accession>
<evidence type="ECO:0000313" key="2">
    <source>
        <dbReference type="EMBL" id="MDN8620412.1"/>
    </source>
</evidence>